<proteinExistence type="predicted"/>
<evidence type="ECO:0000313" key="1">
    <source>
        <dbReference type="EMBL" id="KAI5681698.1"/>
    </source>
</evidence>
<dbReference type="Proteomes" id="UP001060085">
    <property type="component" value="Linkage Group LG01"/>
</dbReference>
<evidence type="ECO:0000313" key="2">
    <source>
        <dbReference type="Proteomes" id="UP001060085"/>
    </source>
</evidence>
<dbReference type="EMBL" id="CM044701">
    <property type="protein sequence ID" value="KAI5681698.1"/>
    <property type="molecule type" value="Genomic_DNA"/>
</dbReference>
<comment type="caution">
    <text evidence="1">The sequence shown here is derived from an EMBL/GenBank/DDBJ whole genome shotgun (WGS) entry which is preliminary data.</text>
</comment>
<protein>
    <submittedName>
        <fullName evidence="1">Uncharacterized protein</fullName>
    </submittedName>
</protein>
<organism evidence="1 2">
    <name type="scientific">Catharanthus roseus</name>
    <name type="common">Madagascar periwinkle</name>
    <name type="synonym">Vinca rosea</name>
    <dbReference type="NCBI Taxonomy" id="4058"/>
    <lineage>
        <taxon>Eukaryota</taxon>
        <taxon>Viridiplantae</taxon>
        <taxon>Streptophyta</taxon>
        <taxon>Embryophyta</taxon>
        <taxon>Tracheophyta</taxon>
        <taxon>Spermatophyta</taxon>
        <taxon>Magnoliopsida</taxon>
        <taxon>eudicotyledons</taxon>
        <taxon>Gunneridae</taxon>
        <taxon>Pentapetalae</taxon>
        <taxon>asterids</taxon>
        <taxon>lamiids</taxon>
        <taxon>Gentianales</taxon>
        <taxon>Apocynaceae</taxon>
        <taxon>Rauvolfioideae</taxon>
        <taxon>Vinceae</taxon>
        <taxon>Catharanthinae</taxon>
        <taxon>Catharanthus</taxon>
    </lineage>
</organism>
<name>A0ACC0C9P2_CATRO</name>
<keyword evidence="2" id="KW-1185">Reference proteome</keyword>
<gene>
    <name evidence="1" type="ORF">M9H77_02926</name>
</gene>
<reference evidence="2" key="1">
    <citation type="journal article" date="2023" name="Nat. Plants">
        <title>Single-cell RNA sequencing provides a high-resolution roadmap for understanding the multicellular compartmentation of specialized metabolism.</title>
        <authorList>
            <person name="Sun S."/>
            <person name="Shen X."/>
            <person name="Li Y."/>
            <person name="Li Y."/>
            <person name="Wang S."/>
            <person name="Li R."/>
            <person name="Zhang H."/>
            <person name="Shen G."/>
            <person name="Guo B."/>
            <person name="Wei J."/>
            <person name="Xu J."/>
            <person name="St-Pierre B."/>
            <person name="Chen S."/>
            <person name="Sun C."/>
        </authorList>
    </citation>
    <scope>NUCLEOTIDE SEQUENCE [LARGE SCALE GENOMIC DNA]</scope>
</reference>
<sequence>MEEFLLLPIKELMTMYFLMDTMTCWFKIPIHFMKVDAKKYNLFEDYGDNPNVGQAYYSGYYGGQQEDKVLDKINDPDVFLDWERHVENLFMVNNYSDIIEVKLVIAEFSSYAIYCGFNRDIANKLELYPYTTYGDTCHLATKIENQKKRIGFSKTNLPSSRNVVHKPQASTFKSWSKKDETPKVAFKDNSKPKVEEKGRLFTNPTRCFKCNDMGHITINCPTKRTLVFCEDLNGLIAKWILLKRKK</sequence>
<accession>A0ACC0C9P2</accession>